<evidence type="ECO:0000256" key="2">
    <source>
        <dbReference type="ARBA" id="ARBA00006370"/>
    </source>
</evidence>
<dbReference type="Proteomes" id="UP000326565">
    <property type="component" value="Unassembled WGS sequence"/>
</dbReference>
<feature type="chain" id="PRO_5024849514" description="Phosphatidylglycerol/phosphatidylinositol transfer protein" evidence="8">
    <location>
        <begin position="17"/>
        <end position="163"/>
    </location>
</feature>
<evidence type="ECO:0000256" key="3">
    <source>
        <dbReference type="ARBA" id="ARBA00011245"/>
    </source>
</evidence>
<dbReference type="PANTHER" id="PTHR11306">
    <property type="entry name" value="NIEMANN PICK TYPE C2 PROTEIN NPC2-RELATED"/>
    <property type="match status" value="1"/>
</dbReference>
<evidence type="ECO:0000313" key="11">
    <source>
        <dbReference type="Proteomes" id="UP000326565"/>
    </source>
</evidence>
<accession>A0A5N5WMT8</accession>
<evidence type="ECO:0000313" key="10">
    <source>
        <dbReference type="EMBL" id="KAB8069866.1"/>
    </source>
</evidence>
<evidence type="ECO:0000256" key="8">
    <source>
        <dbReference type="SAM" id="SignalP"/>
    </source>
</evidence>
<evidence type="ECO:0000256" key="4">
    <source>
        <dbReference type="ARBA" id="ARBA00016056"/>
    </source>
</evidence>
<comment type="similarity">
    <text evidence="2">Belongs to the NPC2 family.</text>
</comment>
<dbReference type="AlphaFoldDB" id="A0A5N5WMT8"/>
<keyword evidence="5" id="KW-0813">Transport</keyword>
<dbReference type="InterPro" id="IPR014756">
    <property type="entry name" value="Ig_E-set"/>
</dbReference>
<sequence length="163" mass="18213">MYFSFPFFALLTSSIAFQFPITSPHFHVSNAWGYTNCGKWDDVVQLKDISVNPDPPSAGKSLEVKLAGTVTDVIDEGAYIDVTIRLGRVKILTKTFDVCKTLSDYNSTIQCPVKPGTFEVSHTADLPRELPLARFDIDALGFTNTDEDMLCLKIIADFRRQLK</sequence>
<evidence type="ECO:0000259" key="9">
    <source>
        <dbReference type="SMART" id="SM00737"/>
    </source>
</evidence>
<proteinExistence type="inferred from homology"/>
<evidence type="ECO:0000256" key="7">
    <source>
        <dbReference type="ARBA" id="ARBA00023055"/>
    </source>
</evidence>
<dbReference type="Gene3D" id="2.70.220.10">
    <property type="entry name" value="Ganglioside GM2 activator"/>
    <property type="match status" value="1"/>
</dbReference>
<keyword evidence="11" id="KW-1185">Reference proteome</keyword>
<dbReference type="EMBL" id="ML732324">
    <property type="protein sequence ID" value="KAB8069866.1"/>
    <property type="molecule type" value="Genomic_DNA"/>
</dbReference>
<comment type="subunit">
    <text evidence="3">Monomer.</text>
</comment>
<gene>
    <name evidence="10" type="ORF">BDV29DRAFT_182036</name>
</gene>
<evidence type="ECO:0000256" key="5">
    <source>
        <dbReference type="ARBA" id="ARBA00022448"/>
    </source>
</evidence>
<name>A0A5N5WMT8_9EURO</name>
<dbReference type="InterPro" id="IPR039670">
    <property type="entry name" value="NPC2-like"/>
</dbReference>
<dbReference type="Pfam" id="PF02221">
    <property type="entry name" value="E1_DerP2_DerF2"/>
    <property type="match status" value="1"/>
</dbReference>
<reference evidence="10 11" key="1">
    <citation type="submission" date="2019-04" db="EMBL/GenBank/DDBJ databases">
        <title>Friends and foes A comparative genomics study of 23 Aspergillus species from section Flavi.</title>
        <authorList>
            <consortium name="DOE Joint Genome Institute"/>
            <person name="Kjaerbolling I."/>
            <person name="Vesth T."/>
            <person name="Frisvad J.C."/>
            <person name="Nybo J.L."/>
            <person name="Theobald S."/>
            <person name="Kildgaard S."/>
            <person name="Isbrandt T."/>
            <person name="Kuo A."/>
            <person name="Sato A."/>
            <person name="Lyhne E.K."/>
            <person name="Kogle M.E."/>
            <person name="Wiebenga A."/>
            <person name="Kun R.S."/>
            <person name="Lubbers R.J."/>
            <person name="Makela M.R."/>
            <person name="Barry K."/>
            <person name="Chovatia M."/>
            <person name="Clum A."/>
            <person name="Daum C."/>
            <person name="Haridas S."/>
            <person name="He G."/>
            <person name="LaButti K."/>
            <person name="Lipzen A."/>
            <person name="Mondo S."/>
            <person name="Riley R."/>
            <person name="Salamov A."/>
            <person name="Simmons B.A."/>
            <person name="Magnuson J.K."/>
            <person name="Henrissat B."/>
            <person name="Mortensen U.H."/>
            <person name="Larsen T.O."/>
            <person name="Devries R.P."/>
            <person name="Grigoriev I.V."/>
            <person name="Machida M."/>
            <person name="Baker S.E."/>
            <person name="Andersen M.R."/>
        </authorList>
    </citation>
    <scope>NUCLEOTIDE SEQUENCE [LARGE SCALE GENOMIC DNA]</scope>
    <source>
        <strain evidence="10 11">CBS 151.66</strain>
    </source>
</reference>
<evidence type="ECO:0000256" key="1">
    <source>
        <dbReference type="ARBA" id="ARBA00002053"/>
    </source>
</evidence>
<protein>
    <recommendedName>
        <fullName evidence="4">Phosphatidylglycerol/phosphatidylinositol transfer protein</fullName>
    </recommendedName>
</protein>
<dbReference type="OrthoDB" id="6409159at2759"/>
<dbReference type="GO" id="GO:0015918">
    <property type="term" value="P:sterol transport"/>
    <property type="evidence" value="ECO:0007669"/>
    <property type="project" value="InterPro"/>
</dbReference>
<organism evidence="10 11">
    <name type="scientific">Aspergillus leporis</name>
    <dbReference type="NCBI Taxonomy" id="41062"/>
    <lineage>
        <taxon>Eukaryota</taxon>
        <taxon>Fungi</taxon>
        <taxon>Dikarya</taxon>
        <taxon>Ascomycota</taxon>
        <taxon>Pezizomycotina</taxon>
        <taxon>Eurotiomycetes</taxon>
        <taxon>Eurotiomycetidae</taxon>
        <taxon>Eurotiales</taxon>
        <taxon>Aspergillaceae</taxon>
        <taxon>Aspergillus</taxon>
        <taxon>Aspergillus subgen. Circumdati</taxon>
    </lineage>
</organism>
<dbReference type="GO" id="GO:0032934">
    <property type="term" value="F:sterol binding"/>
    <property type="evidence" value="ECO:0007669"/>
    <property type="project" value="InterPro"/>
</dbReference>
<dbReference type="InterPro" id="IPR036846">
    <property type="entry name" value="GM2-AP_sf"/>
</dbReference>
<dbReference type="InterPro" id="IPR003172">
    <property type="entry name" value="ML_dom"/>
</dbReference>
<dbReference type="SMART" id="SM00737">
    <property type="entry name" value="ML"/>
    <property type="match status" value="1"/>
</dbReference>
<dbReference type="SUPFAM" id="SSF81296">
    <property type="entry name" value="E set domains"/>
    <property type="match status" value="1"/>
</dbReference>
<comment type="function">
    <text evidence="1">Catalyzes the intermembrane transfer of phosphatidylglycerol and phosphatidylinositol.</text>
</comment>
<feature type="signal peptide" evidence="8">
    <location>
        <begin position="1"/>
        <end position="16"/>
    </location>
</feature>
<keyword evidence="6 8" id="KW-0732">Signal</keyword>
<keyword evidence="7" id="KW-0445">Lipid transport</keyword>
<dbReference type="PANTHER" id="PTHR11306:SF0">
    <property type="entry name" value="PHOSPHATIDYLGLYCEROL_PHOSPHATIDYLINOSITOL TRANSFER PROTEIN"/>
    <property type="match status" value="1"/>
</dbReference>
<evidence type="ECO:0000256" key="6">
    <source>
        <dbReference type="ARBA" id="ARBA00022729"/>
    </source>
</evidence>
<feature type="domain" description="MD-2-related lipid-recognition" evidence="9">
    <location>
        <begin position="34"/>
        <end position="156"/>
    </location>
</feature>